<dbReference type="EMBL" id="JAACYR010000092">
    <property type="protein sequence ID" value="NDJ91403.1"/>
    <property type="molecule type" value="Genomic_DNA"/>
</dbReference>
<proteinExistence type="predicted"/>
<dbReference type="SUPFAM" id="SSF55718">
    <property type="entry name" value="SCP-like"/>
    <property type="match status" value="1"/>
</dbReference>
<protein>
    <submittedName>
        <fullName evidence="2">SCP2 sterol-binding domain-containing protein</fullName>
    </submittedName>
</protein>
<feature type="domain" description="SCP2" evidence="1">
    <location>
        <begin position="22"/>
        <end position="115"/>
    </location>
</feature>
<dbReference type="Proteomes" id="UP000466523">
    <property type="component" value="Unassembled WGS sequence"/>
</dbReference>
<accession>A0A7K3LGE7</accession>
<dbReference type="RefSeq" id="WP_162113056.1">
    <property type="nucleotide sequence ID" value="NZ_JAACYR010000092.1"/>
</dbReference>
<evidence type="ECO:0000313" key="2">
    <source>
        <dbReference type="EMBL" id="NDJ91403.1"/>
    </source>
</evidence>
<reference evidence="2 3" key="1">
    <citation type="submission" date="2020-01" db="EMBL/GenBank/DDBJ databases">
        <authorList>
            <person name="Sanchez-Estrada R."/>
            <person name="Gonzalez-Y-Merchand J.A."/>
            <person name="Rivera-Gutierrez S."/>
        </authorList>
    </citation>
    <scope>NUCLEOTIDE SEQUENCE [LARGE SCALE GENOMIC DNA]</scope>
    <source>
        <strain evidence="2 3">CST 7247</strain>
    </source>
</reference>
<name>A0A7K3LGE7_9MYCO</name>
<dbReference type="Pfam" id="PF02036">
    <property type="entry name" value="SCP2"/>
    <property type="match status" value="1"/>
</dbReference>
<dbReference type="InterPro" id="IPR003033">
    <property type="entry name" value="SCP2_sterol-bd_dom"/>
</dbReference>
<comment type="caution">
    <text evidence="2">The sequence shown here is derived from an EMBL/GenBank/DDBJ whole genome shotgun (WGS) entry which is preliminary data.</text>
</comment>
<dbReference type="InterPro" id="IPR036527">
    <property type="entry name" value="SCP2_sterol-bd_dom_sf"/>
</dbReference>
<dbReference type="Gene3D" id="3.30.1050.10">
    <property type="entry name" value="SCP2 sterol-binding domain"/>
    <property type="match status" value="1"/>
</dbReference>
<dbReference type="AlphaFoldDB" id="A0A7K3LGE7"/>
<evidence type="ECO:0000259" key="1">
    <source>
        <dbReference type="Pfam" id="PF02036"/>
    </source>
</evidence>
<gene>
    <name evidence="2" type="ORF">GWR20_20025</name>
</gene>
<organism evidence="2 3">
    <name type="scientific">Mycolicibacter kumamotonensis</name>
    <dbReference type="NCBI Taxonomy" id="354243"/>
    <lineage>
        <taxon>Bacteria</taxon>
        <taxon>Bacillati</taxon>
        <taxon>Actinomycetota</taxon>
        <taxon>Actinomycetes</taxon>
        <taxon>Mycobacteriales</taxon>
        <taxon>Mycobacteriaceae</taxon>
        <taxon>Mycolicibacter</taxon>
    </lineage>
</organism>
<sequence>MASDTQKPKFGTVEVYELLANILNADPKWRDLAKPISYTMVYAYTAPIDKRFLLKFHQGEVVEVRDLLPGEEATADFVISGAPMVWRDLIQQKLSPTVAMASGKVKIKGSQAALLRHMKRFNYLISQLCSMDLEFS</sequence>
<evidence type="ECO:0000313" key="3">
    <source>
        <dbReference type="Proteomes" id="UP000466523"/>
    </source>
</evidence>